<comment type="caution">
    <text evidence="1">The sequence shown here is derived from an EMBL/GenBank/DDBJ whole genome shotgun (WGS) entry which is preliminary data.</text>
</comment>
<reference evidence="2" key="1">
    <citation type="journal article" date="2019" name="Int. J. Syst. Evol. Microbiol.">
        <title>The Global Catalogue of Microorganisms (GCM) 10K type strain sequencing project: providing services to taxonomists for standard genome sequencing and annotation.</title>
        <authorList>
            <consortium name="The Broad Institute Genomics Platform"/>
            <consortium name="The Broad Institute Genome Sequencing Center for Infectious Disease"/>
            <person name="Wu L."/>
            <person name="Ma J."/>
        </authorList>
    </citation>
    <scope>NUCLEOTIDE SEQUENCE [LARGE SCALE GENOMIC DNA]</scope>
    <source>
        <strain evidence="2">JCM 11650</strain>
    </source>
</reference>
<gene>
    <name evidence="1" type="ORF">ACFSDA_04660</name>
</gene>
<proteinExistence type="predicted"/>
<dbReference type="Proteomes" id="UP001597280">
    <property type="component" value="Unassembled WGS sequence"/>
</dbReference>
<name>A0ABW4PVP4_9MICO</name>
<evidence type="ECO:0000313" key="2">
    <source>
        <dbReference type="Proteomes" id="UP001597280"/>
    </source>
</evidence>
<dbReference type="EMBL" id="JBHUFL010000002">
    <property type="protein sequence ID" value="MFD1834364.1"/>
    <property type="molecule type" value="Genomic_DNA"/>
</dbReference>
<dbReference type="Pfam" id="PF04655">
    <property type="entry name" value="APH_6_hur"/>
    <property type="match status" value="1"/>
</dbReference>
<sequence>MITVPAAFRGMPRWWHDVAGREWLDRLPSLVAEQCRRWDLQVDGGPLHGSNALVVPVRRGAEAAVLRLAPPGDDVSREAEALRWWDGRGTVRLLEADVPARAMILERLSARSLQSVPLAEAVPVIADLAARMAVPAPPGATSTARIAAAHLEEFPRDWERLGRPVPRRQLEIALGIAAELAALPPGGDAVDGDLHCEQVLAGEREPWLVVDPVLLRGDLEHDLARVLWSRLDEVADDPELRRLVDLFARRTGVHGERARAWIVLRSLSYLLWGLDQGLTRDPPKCRRLLDVFA</sequence>
<dbReference type="SUPFAM" id="SSF56112">
    <property type="entry name" value="Protein kinase-like (PK-like)"/>
    <property type="match status" value="1"/>
</dbReference>
<organism evidence="1 2">
    <name type="scientific">Brachybacterium rhamnosum</name>
    <dbReference type="NCBI Taxonomy" id="173361"/>
    <lineage>
        <taxon>Bacteria</taxon>
        <taxon>Bacillati</taxon>
        <taxon>Actinomycetota</taxon>
        <taxon>Actinomycetes</taxon>
        <taxon>Micrococcales</taxon>
        <taxon>Dermabacteraceae</taxon>
        <taxon>Brachybacterium</taxon>
    </lineage>
</organism>
<protein>
    <submittedName>
        <fullName evidence="1">Aminoglycoside phosphotransferase family protein</fullName>
    </submittedName>
</protein>
<evidence type="ECO:0000313" key="1">
    <source>
        <dbReference type="EMBL" id="MFD1834364.1"/>
    </source>
</evidence>
<dbReference type="InterPro" id="IPR011009">
    <property type="entry name" value="Kinase-like_dom_sf"/>
</dbReference>
<keyword evidence="2" id="KW-1185">Reference proteome</keyword>
<accession>A0ABW4PVP4</accession>
<dbReference type="RefSeq" id="WP_343903705.1">
    <property type="nucleotide sequence ID" value="NZ_BAAAIS010000002.1"/>
</dbReference>
<dbReference type="InterPro" id="IPR006748">
    <property type="entry name" value="NH2Glyco/OHUrea_AB-resist_kin"/>
</dbReference>